<dbReference type="CDD" id="cd09917">
    <property type="entry name" value="F-box_SF"/>
    <property type="match status" value="1"/>
</dbReference>
<dbReference type="Gene3D" id="3.80.10.10">
    <property type="entry name" value="Ribonuclease Inhibitor"/>
    <property type="match status" value="1"/>
</dbReference>
<evidence type="ECO:0000313" key="6">
    <source>
        <dbReference type="Proteomes" id="UP000663823"/>
    </source>
</evidence>
<dbReference type="EMBL" id="CAJNOO010000175">
    <property type="protein sequence ID" value="CAF0841818.1"/>
    <property type="molecule type" value="Genomic_DNA"/>
</dbReference>
<comment type="caution">
    <text evidence="5">The sequence shown here is derived from an EMBL/GenBank/DDBJ whole genome shotgun (WGS) entry which is preliminary data.</text>
</comment>
<reference evidence="5" key="1">
    <citation type="submission" date="2021-02" db="EMBL/GenBank/DDBJ databases">
        <authorList>
            <person name="Nowell W R."/>
        </authorList>
    </citation>
    <scope>NUCLEOTIDE SEQUENCE</scope>
</reference>
<dbReference type="OrthoDB" id="10004669at2759"/>
<evidence type="ECO:0000313" key="3">
    <source>
        <dbReference type="EMBL" id="CAF1431830.1"/>
    </source>
</evidence>
<dbReference type="EMBL" id="CAJOAX010004114">
    <property type="protein sequence ID" value="CAF3890443.1"/>
    <property type="molecule type" value="Genomic_DNA"/>
</dbReference>
<dbReference type="SUPFAM" id="SSF81383">
    <property type="entry name" value="F-box domain"/>
    <property type="match status" value="1"/>
</dbReference>
<name>A0A819H1P2_9BILA</name>
<sequence>MENSWIQLNDLPDEILLIIFKKLPATEVLYSLASVSIRFNRIAYDSVFTNHLTFLMAASDGFVYPLPNPVLDRFYLHILPEIHHSVQWLELESQSMQRILLATSYPNLYGISLYNIEAKTFISLFTGETSVMRTLRNQISALVIDISTNETQRFTRDDNEILFTHIFTMFTNLQYLNFSPSSFGHQRLSFRTQPPTIISTNLLKLHVSLNDFNDCLYLLDGSFNQLHTLYVNISFIVSTNVSVNNKKKLPTLKCFSLQCDMSGNVYDELILPLLRRMMNLEKLDLCLSVSGRKSFVDGNDLKINIINHMPRLYKFIFNIRSSSCFYNEVNLPSNKFIQETFRDFKDKEIIYYVDYFPKRRESRCHIYSYPYRLKDYYDITNNFSGGIFKCVRKVSLFDERPFEHQFFLRISQSFPLVEYLTVVNEKRQIDKRFRKTKNEVQNLLIIQYPYLKYLNLLDTCIDYHEQFLCDTKMCLPFDVNVYMNYKIVRKMTRNFRRNSTRSNCAKMGYVYLSREAKCCGSLNEFFCPKLQFPEHIQDYFPHAQIK</sequence>
<evidence type="ECO:0000313" key="5">
    <source>
        <dbReference type="EMBL" id="CAF3890443.1"/>
    </source>
</evidence>
<evidence type="ECO:0000313" key="4">
    <source>
        <dbReference type="EMBL" id="CAF1632900.1"/>
    </source>
</evidence>
<evidence type="ECO:0000259" key="1">
    <source>
        <dbReference type="PROSITE" id="PS50181"/>
    </source>
</evidence>
<dbReference type="InterPro" id="IPR032675">
    <property type="entry name" value="LRR_dom_sf"/>
</dbReference>
<dbReference type="EMBL" id="CAJNOH010006418">
    <property type="protein sequence ID" value="CAF1431830.1"/>
    <property type="molecule type" value="Genomic_DNA"/>
</dbReference>
<dbReference type="Pfam" id="PF12937">
    <property type="entry name" value="F-box-like"/>
    <property type="match status" value="1"/>
</dbReference>
<dbReference type="Proteomes" id="UP000663882">
    <property type="component" value="Unassembled WGS sequence"/>
</dbReference>
<dbReference type="Proteomes" id="UP000663854">
    <property type="component" value="Unassembled WGS sequence"/>
</dbReference>
<dbReference type="Proteomes" id="UP000663870">
    <property type="component" value="Unassembled WGS sequence"/>
</dbReference>
<organism evidence="5 6">
    <name type="scientific">Rotaria sordida</name>
    <dbReference type="NCBI Taxonomy" id="392033"/>
    <lineage>
        <taxon>Eukaryota</taxon>
        <taxon>Metazoa</taxon>
        <taxon>Spiralia</taxon>
        <taxon>Gnathifera</taxon>
        <taxon>Rotifera</taxon>
        <taxon>Eurotatoria</taxon>
        <taxon>Bdelloidea</taxon>
        <taxon>Philodinida</taxon>
        <taxon>Philodinidae</taxon>
        <taxon>Rotaria</taxon>
    </lineage>
</organism>
<dbReference type="InterPro" id="IPR036047">
    <property type="entry name" value="F-box-like_dom_sf"/>
</dbReference>
<evidence type="ECO:0000313" key="7">
    <source>
        <dbReference type="Proteomes" id="UP000663870"/>
    </source>
</evidence>
<feature type="domain" description="F-box" evidence="1">
    <location>
        <begin position="5"/>
        <end position="52"/>
    </location>
</feature>
<proteinExistence type="predicted"/>
<protein>
    <recommendedName>
        <fullName evidence="1">F-box domain-containing protein</fullName>
    </recommendedName>
</protein>
<dbReference type="Proteomes" id="UP000663823">
    <property type="component" value="Unassembled WGS sequence"/>
</dbReference>
<accession>A0A819H1P2</accession>
<dbReference type="EMBL" id="CAJNOL010007988">
    <property type="protein sequence ID" value="CAF1632900.1"/>
    <property type="molecule type" value="Genomic_DNA"/>
</dbReference>
<dbReference type="InterPro" id="IPR001810">
    <property type="entry name" value="F-box_dom"/>
</dbReference>
<evidence type="ECO:0000313" key="2">
    <source>
        <dbReference type="EMBL" id="CAF0841818.1"/>
    </source>
</evidence>
<dbReference type="PROSITE" id="PS50181">
    <property type="entry name" value="FBOX"/>
    <property type="match status" value="1"/>
</dbReference>
<keyword evidence="7" id="KW-1185">Reference proteome</keyword>
<gene>
    <name evidence="4" type="ORF">JXQ802_LOCUS52062</name>
    <name evidence="5" type="ORF">OTI717_LOCUS23243</name>
    <name evidence="3" type="ORF">PYM288_LOCUS35785</name>
    <name evidence="2" type="ORF">RFH988_LOCUS5987</name>
</gene>
<dbReference type="AlphaFoldDB" id="A0A819H1P2"/>